<organism evidence="1 2">
    <name type="scientific">Denitratisoma oestradiolicum</name>
    <dbReference type="NCBI Taxonomy" id="311182"/>
    <lineage>
        <taxon>Bacteria</taxon>
        <taxon>Pseudomonadati</taxon>
        <taxon>Pseudomonadota</taxon>
        <taxon>Betaproteobacteria</taxon>
        <taxon>Nitrosomonadales</taxon>
        <taxon>Sterolibacteriaceae</taxon>
        <taxon>Denitratisoma</taxon>
    </lineage>
</organism>
<evidence type="ECO:0008006" key="3">
    <source>
        <dbReference type="Google" id="ProtNLM"/>
    </source>
</evidence>
<dbReference type="Pfam" id="PF13618">
    <property type="entry name" value="Gluconate_2-dh3"/>
    <property type="match status" value="1"/>
</dbReference>
<dbReference type="OrthoDB" id="8400810at2"/>
<dbReference type="AlphaFoldDB" id="A0A6S6XXK4"/>
<gene>
    <name evidence="1" type="ORF">DENOEST_2539</name>
</gene>
<dbReference type="Proteomes" id="UP000515733">
    <property type="component" value="Chromosome"/>
</dbReference>
<proteinExistence type="predicted"/>
<dbReference type="RefSeq" id="WP_145771296.1">
    <property type="nucleotide sequence ID" value="NZ_LR778301.1"/>
</dbReference>
<name>A0A6S6XXK4_9PROT</name>
<dbReference type="KEGG" id="doe:DENOEST_2539"/>
<accession>A0A6S6XXK4</accession>
<dbReference type="EMBL" id="LR778301">
    <property type="protein sequence ID" value="CAB1369704.1"/>
    <property type="molecule type" value="Genomic_DNA"/>
</dbReference>
<evidence type="ECO:0000313" key="2">
    <source>
        <dbReference type="Proteomes" id="UP000515733"/>
    </source>
</evidence>
<dbReference type="InterPro" id="IPR027056">
    <property type="entry name" value="Gluconate_2DH_su3"/>
</dbReference>
<keyword evidence="2" id="KW-1185">Reference proteome</keyword>
<sequence>MEQATRRDFIKALGVCLVAMNIPRPLTALAAARDRGPVSLDAAQWRCVEAICAEIIPTDHDPGATEAGSVNFIDKALSAEDAQALPLYRAALADIDGLCRKAHGRVFAELESTQRQKILTEMEQGTLSGWTLTLARPQDFFATIRFHALLGFIADPKYGGNRDYVGWKLMGFPGPMHEVGGVTPEQMLGKIPVIPIWEATATAGHGKH</sequence>
<dbReference type="PROSITE" id="PS51318">
    <property type="entry name" value="TAT"/>
    <property type="match status" value="1"/>
</dbReference>
<protein>
    <recommendedName>
        <fullName evidence="3">Gluconate 2-dehydrogenase subunit 3 family protein</fullName>
    </recommendedName>
</protein>
<reference evidence="1 2" key="1">
    <citation type="submission" date="2020-03" db="EMBL/GenBank/DDBJ databases">
        <authorList>
            <consortium name="Genoscope - CEA"/>
            <person name="William W."/>
        </authorList>
    </citation>
    <scope>NUCLEOTIDE SEQUENCE [LARGE SCALE GENOMIC DNA]</scope>
    <source>
        <strain evidence="2">DSM 16959</strain>
    </source>
</reference>
<evidence type="ECO:0000313" key="1">
    <source>
        <dbReference type="EMBL" id="CAB1369704.1"/>
    </source>
</evidence>
<dbReference type="InterPro" id="IPR006311">
    <property type="entry name" value="TAT_signal"/>
</dbReference>